<accession>A0AAP2CGC0</accession>
<dbReference type="InterPro" id="IPR008136">
    <property type="entry name" value="CinA_C"/>
</dbReference>
<dbReference type="Proteomes" id="UP001319104">
    <property type="component" value="Unassembled WGS sequence"/>
</dbReference>
<dbReference type="Gene3D" id="3.90.950.20">
    <property type="entry name" value="CinA-like"/>
    <property type="match status" value="1"/>
</dbReference>
<dbReference type="InterPro" id="IPR036653">
    <property type="entry name" value="CinA-like_C"/>
</dbReference>
<evidence type="ECO:0000313" key="2">
    <source>
        <dbReference type="EMBL" id="MBS9523019.1"/>
    </source>
</evidence>
<dbReference type="RefSeq" id="WP_213943887.1">
    <property type="nucleotide sequence ID" value="NZ_JAHCMY010000001.1"/>
</dbReference>
<organism evidence="2 3">
    <name type="scientific">Litoribacter ruber</name>
    <dbReference type="NCBI Taxonomy" id="702568"/>
    <lineage>
        <taxon>Bacteria</taxon>
        <taxon>Pseudomonadati</taxon>
        <taxon>Bacteroidota</taxon>
        <taxon>Cytophagia</taxon>
        <taxon>Cytophagales</taxon>
        <taxon>Cyclobacteriaceae</taxon>
        <taxon>Litoribacter</taxon>
    </lineage>
</organism>
<reference evidence="2 3" key="1">
    <citation type="submission" date="2021-05" db="EMBL/GenBank/DDBJ databases">
        <authorList>
            <person name="Zhang Z.D."/>
            <person name="Osman G."/>
        </authorList>
    </citation>
    <scope>NUCLEOTIDE SEQUENCE [LARGE SCALE GENOMIC DNA]</scope>
    <source>
        <strain evidence="2 3">KCTC 32217</strain>
    </source>
</reference>
<sequence length="172" mass="19392">MGKDKPIAFYKDVKDQLDLIKDHCRKNKRTIAVAESASSGALQLLFSAEEEAGLFFEGGLTVYNCEQKKRQLKVPLSLSEPCNGVSWEVSKMLALNICDLYQSDYGLALTGFASTFPEEGIFDLYAFGAASYKGELLFCEKIESEKETPEERREDYAALLIKKFAEYLEQKK</sequence>
<keyword evidence="3" id="KW-1185">Reference proteome</keyword>
<feature type="domain" description="CinA C-terminal" evidence="1">
    <location>
        <begin position="19"/>
        <end position="144"/>
    </location>
</feature>
<dbReference type="AlphaFoldDB" id="A0AAP2CGC0"/>
<comment type="caution">
    <text evidence="2">The sequence shown here is derived from an EMBL/GenBank/DDBJ whole genome shotgun (WGS) entry which is preliminary data.</text>
</comment>
<protein>
    <submittedName>
        <fullName evidence="2">CinA family protein</fullName>
    </submittedName>
</protein>
<proteinExistence type="predicted"/>
<dbReference type="SUPFAM" id="SSF142433">
    <property type="entry name" value="CinA-like"/>
    <property type="match status" value="1"/>
</dbReference>
<dbReference type="Pfam" id="PF02464">
    <property type="entry name" value="CinA"/>
    <property type="match status" value="1"/>
</dbReference>
<name>A0AAP2CGC0_9BACT</name>
<dbReference type="EMBL" id="JAHCMY010000001">
    <property type="protein sequence ID" value="MBS9523019.1"/>
    <property type="molecule type" value="Genomic_DNA"/>
</dbReference>
<evidence type="ECO:0000259" key="1">
    <source>
        <dbReference type="Pfam" id="PF02464"/>
    </source>
</evidence>
<gene>
    <name evidence="2" type="ORF">KI659_03220</name>
</gene>
<evidence type="ECO:0000313" key="3">
    <source>
        <dbReference type="Proteomes" id="UP001319104"/>
    </source>
</evidence>